<evidence type="ECO:0000313" key="4">
    <source>
        <dbReference type="Proteomes" id="UP000694844"/>
    </source>
</evidence>
<dbReference type="PROSITE" id="PS50119">
    <property type="entry name" value="ZF_BBOX"/>
    <property type="match status" value="2"/>
</dbReference>
<feature type="coiled-coil region" evidence="2">
    <location>
        <begin position="168"/>
        <end position="206"/>
    </location>
</feature>
<evidence type="ECO:0000313" key="5">
    <source>
        <dbReference type="RefSeq" id="XP_022309784.1"/>
    </source>
</evidence>
<dbReference type="GO" id="GO:0005654">
    <property type="term" value="C:nucleoplasm"/>
    <property type="evidence" value="ECO:0007669"/>
    <property type="project" value="TreeGrafter"/>
</dbReference>
<dbReference type="GO" id="GO:0008270">
    <property type="term" value="F:zinc ion binding"/>
    <property type="evidence" value="ECO:0007669"/>
    <property type="project" value="UniProtKB-KW"/>
</dbReference>
<dbReference type="PANTHER" id="PTHR25462:SF296">
    <property type="entry name" value="MEIOTIC P26, ISOFORM F"/>
    <property type="match status" value="1"/>
</dbReference>
<feature type="domain" description="B box-type" evidence="3">
    <location>
        <begin position="11"/>
        <end position="56"/>
    </location>
</feature>
<protein>
    <submittedName>
        <fullName evidence="5">Uncharacterized protein LOC111115366</fullName>
    </submittedName>
</protein>
<dbReference type="InterPro" id="IPR047153">
    <property type="entry name" value="TRIM45/56/19-like"/>
</dbReference>
<dbReference type="Gene3D" id="4.10.830.40">
    <property type="match status" value="1"/>
</dbReference>
<dbReference type="Pfam" id="PF00643">
    <property type="entry name" value="zf-B_box"/>
    <property type="match status" value="2"/>
</dbReference>
<proteinExistence type="predicted"/>
<dbReference type="AlphaFoldDB" id="A0A8B8C3X0"/>
<keyword evidence="1" id="KW-0479">Metal-binding</keyword>
<keyword evidence="4" id="KW-1185">Reference proteome</keyword>
<dbReference type="Gene3D" id="2.120.10.30">
    <property type="entry name" value="TolB, C-terminal domain"/>
    <property type="match status" value="2"/>
</dbReference>
<evidence type="ECO:0000259" key="3">
    <source>
        <dbReference type="PROSITE" id="PS50119"/>
    </source>
</evidence>
<dbReference type="PANTHER" id="PTHR25462">
    <property type="entry name" value="BONUS, ISOFORM C-RELATED"/>
    <property type="match status" value="1"/>
</dbReference>
<gene>
    <name evidence="5" type="primary">LOC111115366</name>
</gene>
<feature type="domain" description="B box-type" evidence="3">
    <location>
        <begin position="62"/>
        <end position="103"/>
    </location>
</feature>
<sequence length="568" mass="64745">MMASDETTQGQEVVDCDFCQNPVSFFCRRCGVNICDACIPEHLRVKSKTGHDLVDYVSKNDDDTCFCDSHPEHECSAFCKTCDAPICMLCVSIKHRSHTISELSDKINELLKSISSENDRLQSFRHELEKNLTDTTEQLSSLSSVYMRGKDEATARGEEWHKLIGDYVKKLHKQLDDLKRESETVLQKQKQEFQEMIKKIDEINTKSTQLQKSKNVTEMQKFKPVIEEQSTMEEFTQYTTPVFYACELDKNFWQASFGYIEKIQEKKISLRRRKHVAADTVKMLDIPLVPLIIVSGFPADKENNNRLYDMTITDDKKVWMGGHSNELKLFDLQGNLQRTVNISDIGMYICMYNKQVVFSDNNDKTVKKISDNNKVVTMFQTREWIIKGITGSSSGNLLVCLHKNDQCKVVRYRSTGTVLQEIQYDSQGQPLYQATGYIAENVNGDIIVTDHKKGISIAENVTGNIIVNDYKKEIVIAVDKRGIFRYSFSGKDGSFCPSAIATDCVGHVFVTDFYDKIHMLDKDGRFMNYIVPEEGIEAPRAVCVIGDGEIMVGESLTGLVKRIKYLDK</sequence>
<dbReference type="Gene3D" id="3.30.160.60">
    <property type="entry name" value="Classic Zinc Finger"/>
    <property type="match status" value="1"/>
</dbReference>
<keyword evidence="2" id="KW-0175">Coiled coil</keyword>
<keyword evidence="1" id="KW-0862">Zinc</keyword>
<evidence type="ECO:0000256" key="2">
    <source>
        <dbReference type="SAM" id="Coils"/>
    </source>
</evidence>
<dbReference type="GeneID" id="111115366"/>
<evidence type="ECO:0000256" key="1">
    <source>
        <dbReference type="PROSITE-ProRule" id="PRU00024"/>
    </source>
</evidence>
<reference evidence="5" key="1">
    <citation type="submission" date="2025-08" db="UniProtKB">
        <authorList>
            <consortium name="RefSeq"/>
        </authorList>
    </citation>
    <scope>IDENTIFICATION</scope>
    <source>
        <tissue evidence="5">Whole sample</tissue>
    </source>
</reference>
<dbReference type="RefSeq" id="XP_022309784.1">
    <property type="nucleotide sequence ID" value="XM_022454076.1"/>
</dbReference>
<keyword evidence="1" id="KW-0863">Zinc-finger</keyword>
<dbReference type="Proteomes" id="UP000694844">
    <property type="component" value="Chromosome 9"/>
</dbReference>
<dbReference type="KEGG" id="cvn:111115366"/>
<accession>A0A8B8C3X0</accession>
<dbReference type="InterPro" id="IPR000315">
    <property type="entry name" value="Znf_B-box"/>
</dbReference>
<name>A0A8B8C3X0_CRAVI</name>
<dbReference type="SMART" id="SM00336">
    <property type="entry name" value="BBOX"/>
    <property type="match status" value="2"/>
</dbReference>
<dbReference type="SUPFAM" id="SSF57845">
    <property type="entry name" value="B-box zinc-binding domain"/>
    <property type="match status" value="1"/>
</dbReference>
<dbReference type="SUPFAM" id="SSF63829">
    <property type="entry name" value="Calcium-dependent phosphotriesterase"/>
    <property type="match status" value="1"/>
</dbReference>
<organism evidence="4 5">
    <name type="scientific">Crassostrea virginica</name>
    <name type="common">Eastern oyster</name>
    <dbReference type="NCBI Taxonomy" id="6565"/>
    <lineage>
        <taxon>Eukaryota</taxon>
        <taxon>Metazoa</taxon>
        <taxon>Spiralia</taxon>
        <taxon>Lophotrochozoa</taxon>
        <taxon>Mollusca</taxon>
        <taxon>Bivalvia</taxon>
        <taxon>Autobranchia</taxon>
        <taxon>Pteriomorphia</taxon>
        <taxon>Ostreida</taxon>
        <taxon>Ostreoidea</taxon>
        <taxon>Ostreidae</taxon>
        <taxon>Crassostrea</taxon>
    </lineage>
</organism>
<dbReference type="GO" id="GO:0061630">
    <property type="term" value="F:ubiquitin protein ligase activity"/>
    <property type="evidence" value="ECO:0007669"/>
    <property type="project" value="TreeGrafter"/>
</dbReference>
<dbReference type="InterPro" id="IPR011042">
    <property type="entry name" value="6-blade_b-propeller_TolB-like"/>
</dbReference>